<dbReference type="OrthoDB" id="9761451at2"/>
<keyword evidence="7 10" id="KW-1133">Transmembrane helix</keyword>
<evidence type="ECO:0000259" key="12">
    <source>
        <dbReference type="Pfam" id="PF16327"/>
    </source>
</evidence>
<dbReference type="InterPro" id="IPR032523">
    <property type="entry name" value="CcmF_C"/>
</dbReference>
<evidence type="ECO:0000313" key="13">
    <source>
        <dbReference type="EMBL" id="GAC25059.1"/>
    </source>
</evidence>
<feature type="transmembrane region" description="Helical" evidence="10">
    <location>
        <begin position="450"/>
        <end position="469"/>
    </location>
</feature>
<dbReference type="GO" id="GO:0015232">
    <property type="term" value="F:heme transmembrane transporter activity"/>
    <property type="evidence" value="ECO:0007669"/>
    <property type="project" value="InterPro"/>
</dbReference>
<feature type="transmembrane region" description="Helical" evidence="10">
    <location>
        <begin position="278"/>
        <end position="300"/>
    </location>
</feature>
<dbReference type="NCBIfam" id="NF007691">
    <property type="entry name" value="PRK10369.1"/>
    <property type="match status" value="1"/>
</dbReference>
<evidence type="ECO:0000256" key="1">
    <source>
        <dbReference type="ARBA" id="ARBA00004429"/>
    </source>
</evidence>
<feature type="transmembrane region" description="Helical" evidence="10">
    <location>
        <begin position="353"/>
        <end position="375"/>
    </location>
</feature>
<dbReference type="InterPro" id="IPR003568">
    <property type="entry name" value="Cyt_c_biogenesis_CcmF"/>
</dbReference>
<dbReference type="eggNOG" id="COG1138">
    <property type="taxonomic scope" value="Bacteria"/>
</dbReference>
<dbReference type="RefSeq" id="WP_006993210.1">
    <property type="nucleotide sequence ID" value="NZ_BAEP01000054.1"/>
</dbReference>
<protein>
    <submittedName>
        <fullName evidence="13">Cytochrome c-type biogenesis protein CcmF</fullName>
    </submittedName>
</protein>
<dbReference type="InterPro" id="IPR002541">
    <property type="entry name" value="Cyt_c_assembly"/>
</dbReference>
<keyword evidence="4" id="KW-0997">Cell inner membrane</keyword>
<feature type="transmembrane region" description="Helical" evidence="10">
    <location>
        <begin position="250"/>
        <end position="266"/>
    </location>
</feature>
<dbReference type="PRINTS" id="PR01411">
    <property type="entry name" value="CCMFBIOGNSIS"/>
</dbReference>
<keyword evidence="6" id="KW-0201">Cytochrome c-type biogenesis</keyword>
<keyword evidence="3" id="KW-1003">Cell membrane</keyword>
<feature type="transmembrane region" description="Helical" evidence="10">
    <location>
        <begin position="620"/>
        <end position="639"/>
    </location>
</feature>
<evidence type="ECO:0000256" key="3">
    <source>
        <dbReference type="ARBA" id="ARBA00022475"/>
    </source>
</evidence>
<evidence type="ECO:0000256" key="6">
    <source>
        <dbReference type="ARBA" id="ARBA00022748"/>
    </source>
</evidence>
<keyword evidence="8 10" id="KW-0472">Membrane</keyword>
<dbReference type="PANTHER" id="PTHR43653:SF1">
    <property type="entry name" value="CYTOCHROME C-TYPE BIOGENESIS PROTEIN CCMF"/>
    <property type="match status" value="1"/>
</dbReference>
<dbReference type="GO" id="GO:0005886">
    <property type="term" value="C:plasma membrane"/>
    <property type="evidence" value="ECO:0007669"/>
    <property type="project" value="UniProtKB-SubCell"/>
</dbReference>
<dbReference type="GO" id="GO:0020037">
    <property type="term" value="F:heme binding"/>
    <property type="evidence" value="ECO:0007669"/>
    <property type="project" value="InterPro"/>
</dbReference>
<reference evidence="13 14" key="1">
    <citation type="journal article" date="2017" name="Antonie Van Leeuwenhoek">
        <title>Rhizobium rhizosphaerae sp. nov., a novel species isolated from rice rhizosphere.</title>
        <authorList>
            <person name="Zhao J.J."/>
            <person name="Zhang J."/>
            <person name="Zhang R.J."/>
            <person name="Zhang C.W."/>
            <person name="Yin H.Q."/>
            <person name="Zhang X.X."/>
        </authorList>
    </citation>
    <scope>NUCLEOTIDE SEQUENCE [LARGE SCALE GENOMIC DNA]</scope>
    <source>
        <strain evidence="13 14">KMM 241</strain>
    </source>
</reference>
<evidence type="ECO:0000256" key="4">
    <source>
        <dbReference type="ARBA" id="ARBA00022519"/>
    </source>
</evidence>
<dbReference type="Pfam" id="PF01578">
    <property type="entry name" value="Cytochrom_C_asm"/>
    <property type="match status" value="1"/>
</dbReference>
<feature type="domain" description="Cytochrome c-type biogenesis protein CcmF C-terminal" evidence="12">
    <location>
        <begin position="316"/>
        <end position="642"/>
    </location>
</feature>
<dbReference type="AlphaFoldDB" id="K6XWQ4"/>
<dbReference type="Proteomes" id="UP000006263">
    <property type="component" value="Unassembled WGS sequence"/>
</dbReference>
<dbReference type="Pfam" id="PF16327">
    <property type="entry name" value="CcmF_C"/>
    <property type="match status" value="1"/>
</dbReference>
<dbReference type="PANTHER" id="PTHR43653">
    <property type="entry name" value="CYTOCHROME C ASSEMBLY PROTEIN-RELATED"/>
    <property type="match status" value="1"/>
</dbReference>
<dbReference type="EMBL" id="BAEP01000054">
    <property type="protein sequence ID" value="GAC25059.1"/>
    <property type="molecule type" value="Genomic_DNA"/>
</dbReference>
<feature type="transmembrane region" description="Helical" evidence="10">
    <location>
        <begin position="426"/>
        <end position="444"/>
    </location>
</feature>
<feature type="transmembrane region" description="Helical" evidence="10">
    <location>
        <begin position="496"/>
        <end position="516"/>
    </location>
</feature>
<dbReference type="PRINTS" id="PR01410">
    <property type="entry name" value="CCBIOGENESIS"/>
</dbReference>
<comment type="subcellular location">
    <subcellularLocation>
        <location evidence="1">Cell inner membrane</location>
        <topology evidence="1">Multi-pass membrane protein</topology>
    </subcellularLocation>
</comment>
<evidence type="ECO:0000313" key="14">
    <source>
        <dbReference type="Proteomes" id="UP000006263"/>
    </source>
</evidence>
<evidence type="ECO:0000259" key="11">
    <source>
        <dbReference type="Pfam" id="PF01578"/>
    </source>
</evidence>
<sequence length="677" mass="74804">MVAELGNISLVLALLMAISLAIYPLWGAQKDHLKLMQMAKPLAIGMFAFTLFAYICLTWAFVHDDFSLAYVASTSNSTLPLVYKYTAVWGGHEGSFLLWVMIFSIWTVAVALFSKAIELKMVARVLSILGMVAIGFYLFMLLTSNPFDVLLPFYPVDGRDLNPLLQDFGMIIHPPMLYMGYVGFSVAFAFALAALISGQLDSTWARWSRPWTIAAWSFLTVGIALGSWWAYYELGWGGWWFWDPVENASFMPWLVGTALMHSLAVTEKRKVFKSWTVLLAIAAFSLSLLGTFLVRSGILVSVHSFASDPSRGMFILGLLVVVIGGSLLLFALRAPQLKGAGRYQLFSREVMLAGNNVFLTAACLVVLLGTLLPLVHKELGLGSISIGAPFFNQMFSYLIVPFVLLMGIGPLSRWKNQAPSALYKQLLIAFALSLSAAILVTANFEQTSYMAALGMVMGFWIVVTTIMEIHQRINADKKLSQQPIFSALGKLTPSHWGMVVGHLGFAVSIIGITLVSNYNQEKHVRMAYGETVQLMGYDFTFNGVSNVKGPNYTGYQAHVVAKQDGEVVANLEAEKRIYTVQRNVMTEAGIDSNIHRDLFVALGEQLDDGDWALRIYVKPFVNWIWAGAFIMGFGGILSISDKRYRMQKLASKKVVKHKAKVNAPEALASQDAVESQS</sequence>
<comment type="function">
    <text evidence="9">Required for the biogenesis of c-type cytochromes. Possible subunit of a heme lyase.</text>
</comment>
<gene>
    <name evidence="13" type="primary">ccmF</name>
    <name evidence="13" type="ORF">GMES_2769</name>
</gene>
<evidence type="ECO:0000256" key="5">
    <source>
        <dbReference type="ARBA" id="ARBA00022692"/>
    </source>
</evidence>
<organism evidence="13 14">
    <name type="scientific">Paraglaciecola mesophila KMM 241</name>
    <dbReference type="NCBI Taxonomy" id="1128912"/>
    <lineage>
        <taxon>Bacteria</taxon>
        <taxon>Pseudomonadati</taxon>
        <taxon>Pseudomonadota</taxon>
        <taxon>Gammaproteobacteria</taxon>
        <taxon>Alteromonadales</taxon>
        <taxon>Alteromonadaceae</taxon>
        <taxon>Paraglaciecola</taxon>
    </lineage>
</organism>
<evidence type="ECO:0000256" key="2">
    <source>
        <dbReference type="ARBA" id="ARBA00009186"/>
    </source>
</evidence>
<evidence type="ECO:0000256" key="8">
    <source>
        <dbReference type="ARBA" id="ARBA00023136"/>
    </source>
</evidence>
<feature type="transmembrane region" description="Helical" evidence="10">
    <location>
        <begin position="210"/>
        <end position="230"/>
    </location>
</feature>
<accession>K6XWQ4</accession>
<feature type="domain" description="Cytochrome c assembly protein" evidence="11">
    <location>
        <begin position="89"/>
        <end position="296"/>
    </location>
</feature>
<evidence type="ECO:0000256" key="10">
    <source>
        <dbReference type="SAM" id="Phobius"/>
    </source>
</evidence>
<evidence type="ECO:0000256" key="7">
    <source>
        <dbReference type="ARBA" id="ARBA00022989"/>
    </source>
</evidence>
<dbReference type="GO" id="GO:0017004">
    <property type="term" value="P:cytochrome complex assembly"/>
    <property type="evidence" value="ECO:0007669"/>
    <property type="project" value="UniProtKB-KW"/>
</dbReference>
<feature type="transmembrane region" description="Helical" evidence="10">
    <location>
        <begin position="121"/>
        <end position="142"/>
    </location>
</feature>
<dbReference type="InterPro" id="IPR003567">
    <property type="entry name" value="Cyt_c_biogenesis"/>
</dbReference>
<feature type="transmembrane region" description="Helical" evidence="10">
    <location>
        <begin position="6"/>
        <end position="26"/>
    </location>
</feature>
<feature type="transmembrane region" description="Helical" evidence="10">
    <location>
        <begin position="38"/>
        <end position="62"/>
    </location>
</feature>
<feature type="transmembrane region" description="Helical" evidence="10">
    <location>
        <begin position="312"/>
        <end position="332"/>
    </location>
</feature>
<feature type="transmembrane region" description="Helical" evidence="10">
    <location>
        <begin position="96"/>
        <end position="114"/>
    </location>
</feature>
<feature type="transmembrane region" description="Helical" evidence="10">
    <location>
        <begin position="395"/>
        <end position="414"/>
    </location>
</feature>
<feature type="transmembrane region" description="Helical" evidence="10">
    <location>
        <begin position="178"/>
        <end position="198"/>
    </location>
</feature>
<evidence type="ECO:0000256" key="9">
    <source>
        <dbReference type="ARBA" id="ARBA00037230"/>
    </source>
</evidence>
<keyword evidence="5 10" id="KW-0812">Transmembrane</keyword>
<proteinExistence type="inferred from homology"/>
<comment type="similarity">
    <text evidence="2">Belongs to the CcmF/CycK/Ccl1/NrfE/CcsA family.</text>
</comment>
<dbReference type="NCBIfam" id="TIGR00353">
    <property type="entry name" value="nrfE"/>
    <property type="match status" value="1"/>
</dbReference>
<comment type="caution">
    <text evidence="13">The sequence shown here is derived from an EMBL/GenBank/DDBJ whole genome shotgun (WGS) entry which is preliminary data.</text>
</comment>
<name>K6XWQ4_9ALTE</name>